<name>A0A3D9ZM40_9ACTN</name>
<dbReference type="InterPro" id="IPR036390">
    <property type="entry name" value="WH_DNA-bd_sf"/>
</dbReference>
<dbReference type="Pfam" id="PF01047">
    <property type="entry name" value="MarR"/>
    <property type="match status" value="1"/>
</dbReference>
<dbReference type="GO" id="GO:0003700">
    <property type="term" value="F:DNA-binding transcription factor activity"/>
    <property type="evidence" value="ECO:0007669"/>
    <property type="project" value="InterPro"/>
</dbReference>
<gene>
    <name evidence="2" type="ORF">DFJ67_4285</name>
</gene>
<reference evidence="2 3" key="1">
    <citation type="submission" date="2018-08" db="EMBL/GenBank/DDBJ databases">
        <title>Sequencing the genomes of 1000 actinobacteria strains.</title>
        <authorList>
            <person name="Klenk H.-P."/>
        </authorList>
    </citation>
    <scope>NUCLEOTIDE SEQUENCE [LARGE SCALE GENOMIC DNA]</scope>
    <source>
        <strain evidence="2 3">DSM 44099</strain>
    </source>
</reference>
<dbReference type="Proteomes" id="UP000256913">
    <property type="component" value="Unassembled WGS sequence"/>
</dbReference>
<dbReference type="AlphaFoldDB" id="A0A3D9ZM40"/>
<organism evidence="2 3">
    <name type="scientific">Asanoa ferruginea</name>
    <dbReference type="NCBI Taxonomy" id="53367"/>
    <lineage>
        <taxon>Bacteria</taxon>
        <taxon>Bacillati</taxon>
        <taxon>Actinomycetota</taxon>
        <taxon>Actinomycetes</taxon>
        <taxon>Micromonosporales</taxon>
        <taxon>Micromonosporaceae</taxon>
        <taxon>Asanoa</taxon>
    </lineage>
</organism>
<evidence type="ECO:0000313" key="2">
    <source>
        <dbReference type="EMBL" id="REF98271.1"/>
    </source>
</evidence>
<dbReference type="GO" id="GO:0003677">
    <property type="term" value="F:DNA binding"/>
    <property type="evidence" value="ECO:0007669"/>
    <property type="project" value="UniProtKB-KW"/>
</dbReference>
<evidence type="ECO:0000259" key="1">
    <source>
        <dbReference type="PROSITE" id="PS50995"/>
    </source>
</evidence>
<dbReference type="InterPro" id="IPR039422">
    <property type="entry name" value="MarR/SlyA-like"/>
</dbReference>
<dbReference type="SMART" id="SM00347">
    <property type="entry name" value="HTH_MARR"/>
    <property type="match status" value="1"/>
</dbReference>
<dbReference type="GO" id="GO:0006950">
    <property type="term" value="P:response to stress"/>
    <property type="evidence" value="ECO:0007669"/>
    <property type="project" value="TreeGrafter"/>
</dbReference>
<protein>
    <submittedName>
        <fullName evidence="2">DNA-binding MarR family transcriptional regulator</fullName>
    </submittedName>
</protein>
<dbReference type="PANTHER" id="PTHR33164:SF99">
    <property type="entry name" value="MARR FAMILY REGULATORY PROTEIN"/>
    <property type="match status" value="1"/>
</dbReference>
<dbReference type="InterPro" id="IPR000835">
    <property type="entry name" value="HTH_MarR-typ"/>
</dbReference>
<sequence>MRQQTPGKIGHMTEPRWLDPQERRMWRGYLRMQRAVDVALGRQLAEAGISRPDYEVLVPLSEADGRTLRVRDLASWLGWDRSRISHQLRRMEERGLITREDCVSDARGTMVRLTDKGYEITVTAAPGQVDTVRRVLFDQLGPGEIDQLTTIAERVAGAAGYAHLPYPEPDERR</sequence>
<accession>A0A3D9ZM40</accession>
<dbReference type="InterPro" id="IPR036388">
    <property type="entry name" value="WH-like_DNA-bd_sf"/>
</dbReference>
<dbReference type="PRINTS" id="PR00598">
    <property type="entry name" value="HTHMARR"/>
</dbReference>
<keyword evidence="2" id="KW-0238">DNA-binding</keyword>
<evidence type="ECO:0000313" key="3">
    <source>
        <dbReference type="Proteomes" id="UP000256913"/>
    </source>
</evidence>
<keyword evidence="3" id="KW-1185">Reference proteome</keyword>
<dbReference type="EMBL" id="QUMQ01000001">
    <property type="protein sequence ID" value="REF98271.1"/>
    <property type="molecule type" value="Genomic_DNA"/>
</dbReference>
<feature type="domain" description="HTH marR-type" evidence="1">
    <location>
        <begin position="22"/>
        <end position="157"/>
    </location>
</feature>
<dbReference type="Gene3D" id="1.10.10.10">
    <property type="entry name" value="Winged helix-like DNA-binding domain superfamily/Winged helix DNA-binding domain"/>
    <property type="match status" value="1"/>
</dbReference>
<proteinExistence type="predicted"/>
<dbReference type="SUPFAM" id="SSF46785">
    <property type="entry name" value="Winged helix' DNA-binding domain"/>
    <property type="match status" value="1"/>
</dbReference>
<dbReference type="PANTHER" id="PTHR33164">
    <property type="entry name" value="TRANSCRIPTIONAL REGULATOR, MARR FAMILY"/>
    <property type="match status" value="1"/>
</dbReference>
<dbReference type="PROSITE" id="PS50995">
    <property type="entry name" value="HTH_MARR_2"/>
    <property type="match status" value="1"/>
</dbReference>
<comment type="caution">
    <text evidence="2">The sequence shown here is derived from an EMBL/GenBank/DDBJ whole genome shotgun (WGS) entry which is preliminary data.</text>
</comment>